<dbReference type="EMBL" id="ML976985">
    <property type="protein sequence ID" value="KAF1959384.1"/>
    <property type="molecule type" value="Genomic_DNA"/>
</dbReference>
<keyword evidence="4" id="KW-0812">Transmembrane</keyword>
<dbReference type="Pfam" id="PF23441">
    <property type="entry name" value="SDR"/>
    <property type="match status" value="1"/>
</dbReference>
<dbReference type="InterPro" id="IPR002347">
    <property type="entry name" value="SDR_fam"/>
</dbReference>
<keyword evidence="6" id="KW-1185">Reference proteome</keyword>
<reference evidence="5" key="1">
    <citation type="journal article" date="2020" name="Stud. Mycol.">
        <title>101 Dothideomycetes genomes: a test case for predicting lifestyles and emergence of pathogens.</title>
        <authorList>
            <person name="Haridas S."/>
            <person name="Albert R."/>
            <person name="Binder M."/>
            <person name="Bloem J."/>
            <person name="Labutti K."/>
            <person name="Salamov A."/>
            <person name="Andreopoulos B."/>
            <person name="Baker S."/>
            <person name="Barry K."/>
            <person name="Bills G."/>
            <person name="Bluhm B."/>
            <person name="Cannon C."/>
            <person name="Castanera R."/>
            <person name="Culley D."/>
            <person name="Daum C."/>
            <person name="Ezra D."/>
            <person name="Gonzalez J."/>
            <person name="Henrissat B."/>
            <person name="Kuo A."/>
            <person name="Liang C."/>
            <person name="Lipzen A."/>
            <person name="Lutzoni F."/>
            <person name="Magnuson J."/>
            <person name="Mondo S."/>
            <person name="Nolan M."/>
            <person name="Ohm R."/>
            <person name="Pangilinan J."/>
            <person name="Park H.-J."/>
            <person name="Ramirez L."/>
            <person name="Alfaro M."/>
            <person name="Sun H."/>
            <person name="Tritt A."/>
            <person name="Yoshinaga Y."/>
            <person name="Zwiers L.-H."/>
            <person name="Turgeon B."/>
            <person name="Goodwin S."/>
            <person name="Spatafora J."/>
            <person name="Crous P."/>
            <person name="Grigoriev I."/>
        </authorList>
    </citation>
    <scope>NUCLEOTIDE SEQUENCE</scope>
    <source>
        <strain evidence="5">CBS 675.92</strain>
    </source>
</reference>
<organism evidence="5 6">
    <name type="scientific">Byssothecium circinans</name>
    <dbReference type="NCBI Taxonomy" id="147558"/>
    <lineage>
        <taxon>Eukaryota</taxon>
        <taxon>Fungi</taxon>
        <taxon>Dikarya</taxon>
        <taxon>Ascomycota</taxon>
        <taxon>Pezizomycotina</taxon>
        <taxon>Dothideomycetes</taxon>
        <taxon>Pleosporomycetidae</taxon>
        <taxon>Pleosporales</taxon>
        <taxon>Massarineae</taxon>
        <taxon>Massarinaceae</taxon>
        <taxon>Byssothecium</taxon>
    </lineage>
</organism>
<protein>
    <submittedName>
        <fullName evidence="5">NAD(P)-binding protein</fullName>
    </submittedName>
</protein>
<dbReference type="Gene3D" id="3.40.50.720">
    <property type="entry name" value="NAD(P)-binding Rossmann-like Domain"/>
    <property type="match status" value="1"/>
</dbReference>
<evidence type="ECO:0000256" key="1">
    <source>
        <dbReference type="ARBA" id="ARBA00006484"/>
    </source>
</evidence>
<evidence type="ECO:0000256" key="4">
    <source>
        <dbReference type="SAM" id="Phobius"/>
    </source>
</evidence>
<keyword evidence="3" id="KW-0560">Oxidoreductase</keyword>
<feature type="transmembrane region" description="Helical" evidence="4">
    <location>
        <begin position="12"/>
        <end position="30"/>
    </location>
</feature>
<dbReference type="PRINTS" id="PR00081">
    <property type="entry name" value="GDHRDH"/>
</dbReference>
<evidence type="ECO:0000313" key="6">
    <source>
        <dbReference type="Proteomes" id="UP000800035"/>
    </source>
</evidence>
<comment type="similarity">
    <text evidence="1">Belongs to the short-chain dehydrogenases/reductases (SDR) family.</text>
</comment>
<keyword evidence="4" id="KW-0472">Membrane</keyword>
<proteinExistence type="inferred from homology"/>
<evidence type="ECO:0000256" key="2">
    <source>
        <dbReference type="ARBA" id="ARBA00022857"/>
    </source>
</evidence>
<dbReference type="Proteomes" id="UP000800035">
    <property type="component" value="Unassembled WGS sequence"/>
</dbReference>
<dbReference type="PANTHER" id="PTHR43477:SF1">
    <property type="entry name" value="DIHYDROANTICAPSIN 7-DEHYDROGENASE"/>
    <property type="match status" value="1"/>
</dbReference>
<dbReference type="InterPro" id="IPR057571">
    <property type="entry name" value="SDR_PhqE-like"/>
</dbReference>
<evidence type="ECO:0000313" key="5">
    <source>
        <dbReference type="EMBL" id="KAF1959384.1"/>
    </source>
</evidence>
<dbReference type="GO" id="GO:0016491">
    <property type="term" value="F:oxidoreductase activity"/>
    <property type="evidence" value="ECO:0007669"/>
    <property type="project" value="UniProtKB-KW"/>
</dbReference>
<dbReference type="PANTHER" id="PTHR43477">
    <property type="entry name" value="DIHYDROANTICAPSIN 7-DEHYDROGENASE"/>
    <property type="match status" value="1"/>
</dbReference>
<dbReference type="OrthoDB" id="294295at2759"/>
<name>A0A6A5U3Z2_9PLEO</name>
<evidence type="ECO:0000256" key="3">
    <source>
        <dbReference type="ARBA" id="ARBA00023002"/>
    </source>
</evidence>
<sequence>MAHPNRLANTRILIFGGTSGIGFGVASLALSNGATVIISGSRQPKVDSKVQELASLYPDLPASRVLGYACDLSDIAGIDANIKDILDKATENGTKTLDHIVHTAGDALKLPTLQDVTVENALAGFHVRFLTGVMVGKHLATDPGYYMPVSPTSSLTLTSGTNSEKPRPGWSLGASWGSAVEGLSRGLAVDLKPIRVNVVAPGAIETPLLEKFVQAVGEEKAEEMRREGSLVGRWGSVGDCAEAYAWGMRDWFVTGVRIESNGGRMLMGP</sequence>
<dbReference type="SUPFAM" id="SSF51735">
    <property type="entry name" value="NAD(P)-binding Rossmann-fold domains"/>
    <property type="match status" value="1"/>
</dbReference>
<dbReference type="AlphaFoldDB" id="A0A6A5U3Z2"/>
<dbReference type="InterPro" id="IPR051122">
    <property type="entry name" value="SDR_DHRS6-like"/>
</dbReference>
<dbReference type="CDD" id="cd05233">
    <property type="entry name" value="SDR_c"/>
    <property type="match status" value="1"/>
</dbReference>
<keyword evidence="4" id="KW-1133">Transmembrane helix</keyword>
<dbReference type="InterPro" id="IPR036291">
    <property type="entry name" value="NAD(P)-bd_dom_sf"/>
</dbReference>
<gene>
    <name evidence="5" type="ORF">CC80DRAFT_326305</name>
</gene>
<accession>A0A6A5U3Z2</accession>
<keyword evidence="2" id="KW-0521">NADP</keyword>